<name>A0AAD8IUY4_9APIA</name>
<dbReference type="AlphaFoldDB" id="A0AAD8IUY4"/>
<keyword evidence="1" id="KW-0472">Membrane</keyword>
<keyword evidence="3" id="KW-1185">Reference proteome</keyword>
<gene>
    <name evidence="2" type="ORF">POM88_018728</name>
</gene>
<protein>
    <submittedName>
        <fullName evidence="2">Uncharacterized protein</fullName>
    </submittedName>
</protein>
<feature type="transmembrane region" description="Helical" evidence="1">
    <location>
        <begin position="87"/>
        <end position="105"/>
    </location>
</feature>
<dbReference type="EMBL" id="JAUIZM010000004">
    <property type="protein sequence ID" value="KAK1390550.1"/>
    <property type="molecule type" value="Genomic_DNA"/>
</dbReference>
<sequence length="234" mass="26766">MQATFVVSIIAFLAYIVKTAQNIVDSNLTLRGFYKNTRDGEECRFFQIRHLCEFLIPYVYLAIVYVGFKHLEATDNHHQNVKETMAILTYILTVAILVCGGYPAALDASEHIYTRLKVNGNDVLLPMEQVHYIPPKLNELIFRDNMVAELEQIHVDRSNMGPASNNRNRQPVIQQDSGVQPPFQHLYSCFSLNNPHHLLDLGIDRTCFSFPGSGGREISIRHFMIRLIMDVLMI</sequence>
<accession>A0AAD8IUY4</accession>
<evidence type="ECO:0000256" key="1">
    <source>
        <dbReference type="SAM" id="Phobius"/>
    </source>
</evidence>
<feature type="transmembrane region" description="Helical" evidence="1">
    <location>
        <begin position="46"/>
        <end position="66"/>
    </location>
</feature>
<comment type="caution">
    <text evidence="2">The sequence shown here is derived from an EMBL/GenBank/DDBJ whole genome shotgun (WGS) entry which is preliminary data.</text>
</comment>
<dbReference type="Proteomes" id="UP001237642">
    <property type="component" value="Unassembled WGS sequence"/>
</dbReference>
<evidence type="ECO:0000313" key="3">
    <source>
        <dbReference type="Proteomes" id="UP001237642"/>
    </source>
</evidence>
<reference evidence="2" key="1">
    <citation type="submission" date="2023-02" db="EMBL/GenBank/DDBJ databases">
        <title>Genome of toxic invasive species Heracleum sosnowskyi carries increased number of genes despite the absence of recent whole-genome duplications.</title>
        <authorList>
            <person name="Schelkunov M."/>
            <person name="Shtratnikova V."/>
            <person name="Makarenko M."/>
            <person name="Klepikova A."/>
            <person name="Omelchenko D."/>
            <person name="Novikova G."/>
            <person name="Obukhova E."/>
            <person name="Bogdanov V."/>
            <person name="Penin A."/>
            <person name="Logacheva M."/>
        </authorList>
    </citation>
    <scope>NUCLEOTIDE SEQUENCE</scope>
    <source>
        <strain evidence="2">Hsosn_3</strain>
        <tissue evidence="2">Leaf</tissue>
    </source>
</reference>
<evidence type="ECO:0000313" key="2">
    <source>
        <dbReference type="EMBL" id="KAK1390550.1"/>
    </source>
</evidence>
<reference evidence="2" key="2">
    <citation type="submission" date="2023-05" db="EMBL/GenBank/DDBJ databases">
        <authorList>
            <person name="Schelkunov M.I."/>
        </authorList>
    </citation>
    <scope>NUCLEOTIDE SEQUENCE</scope>
    <source>
        <strain evidence="2">Hsosn_3</strain>
        <tissue evidence="2">Leaf</tissue>
    </source>
</reference>
<keyword evidence="1" id="KW-1133">Transmembrane helix</keyword>
<organism evidence="2 3">
    <name type="scientific">Heracleum sosnowskyi</name>
    <dbReference type="NCBI Taxonomy" id="360622"/>
    <lineage>
        <taxon>Eukaryota</taxon>
        <taxon>Viridiplantae</taxon>
        <taxon>Streptophyta</taxon>
        <taxon>Embryophyta</taxon>
        <taxon>Tracheophyta</taxon>
        <taxon>Spermatophyta</taxon>
        <taxon>Magnoliopsida</taxon>
        <taxon>eudicotyledons</taxon>
        <taxon>Gunneridae</taxon>
        <taxon>Pentapetalae</taxon>
        <taxon>asterids</taxon>
        <taxon>campanulids</taxon>
        <taxon>Apiales</taxon>
        <taxon>Apiaceae</taxon>
        <taxon>Apioideae</taxon>
        <taxon>apioid superclade</taxon>
        <taxon>Tordylieae</taxon>
        <taxon>Tordyliinae</taxon>
        <taxon>Heracleum</taxon>
    </lineage>
</organism>
<keyword evidence="1" id="KW-0812">Transmembrane</keyword>
<proteinExistence type="predicted"/>